<proteinExistence type="predicted"/>
<evidence type="ECO:0000256" key="1">
    <source>
        <dbReference type="SAM" id="Phobius"/>
    </source>
</evidence>
<evidence type="ECO:0000313" key="4">
    <source>
        <dbReference type="Proteomes" id="UP000730618"/>
    </source>
</evidence>
<sequence>MRSVVCIGGLACLCAASGWWAFERDGRTAWFLFYSFAYLSLYAIAAYSALKRGLERLETGLAVYSAEVRRCYAGESIHFSAIWSEAARLLPGARIHWEEQWVHQGTGERTVVRGELAPGARAVRTPGFRRGVYVREALSVSASEVLGLLHAERRSEGGGQLWVLPRPAAAAGLSGTPEGVRKAASPAVETAVPQVSGTRPYAPGDPLKRIHWRSTARTGELRAIETELPAGGRQLVLLDAAGLGGSEGAALWADPMLAAAVEAAASIARRELERGKRVRLAVSDGQGSNAEAQGRARLPELLQPLAAVPQGGCAPGAFAALVRRETRRSAGAATLVTARADAQLPSALRGLPRGAAQVVFVHEPGRALPESVCVWKRQLEALGCRVTMLAAGAAPAPRQGGAGHAAIGR</sequence>
<dbReference type="Proteomes" id="UP000730618">
    <property type="component" value="Unassembled WGS sequence"/>
</dbReference>
<dbReference type="PANTHER" id="PTHR34351">
    <property type="entry name" value="SLR1927 PROTEIN-RELATED"/>
    <property type="match status" value="1"/>
</dbReference>
<keyword evidence="1" id="KW-0472">Membrane</keyword>
<feature type="transmembrane region" description="Helical" evidence="1">
    <location>
        <begin position="28"/>
        <end position="50"/>
    </location>
</feature>
<feature type="domain" description="DUF58" evidence="2">
    <location>
        <begin position="198"/>
        <end position="349"/>
    </location>
</feature>
<protein>
    <recommendedName>
        <fullName evidence="2">DUF58 domain-containing protein</fullName>
    </recommendedName>
</protein>
<dbReference type="InterPro" id="IPR002881">
    <property type="entry name" value="DUF58"/>
</dbReference>
<dbReference type="Pfam" id="PF01882">
    <property type="entry name" value="DUF58"/>
    <property type="match status" value="1"/>
</dbReference>
<keyword evidence="1" id="KW-1133">Transmembrane helix</keyword>
<accession>A0ABN7TVT7</accession>
<name>A0ABN7TVT7_9BACL</name>
<evidence type="ECO:0000259" key="2">
    <source>
        <dbReference type="Pfam" id="PF01882"/>
    </source>
</evidence>
<dbReference type="RefSeq" id="WP_218102999.1">
    <property type="nucleotide sequence ID" value="NZ_CAJVCE010000037.1"/>
</dbReference>
<evidence type="ECO:0000313" key="3">
    <source>
        <dbReference type="EMBL" id="CAG7657758.1"/>
    </source>
</evidence>
<keyword evidence="4" id="KW-1185">Reference proteome</keyword>
<dbReference type="EMBL" id="CAJVCE010000037">
    <property type="protein sequence ID" value="CAG7657758.1"/>
    <property type="molecule type" value="Genomic_DNA"/>
</dbReference>
<keyword evidence="1" id="KW-0812">Transmembrane</keyword>
<organism evidence="3 4">
    <name type="scientific">Paenibacillus allorhizosphaerae</name>
    <dbReference type="NCBI Taxonomy" id="2849866"/>
    <lineage>
        <taxon>Bacteria</taxon>
        <taxon>Bacillati</taxon>
        <taxon>Bacillota</taxon>
        <taxon>Bacilli</taxon>
        <taxon>Bacillales</taxon>
        <taxon>Paenibacillaceae</taxon>
        <taxon>Paenibacillus</taxon>
    </lineage>
</organism>
<gene>
    <name evidence="3" type="ORF">PAECIP111802_06852</name>
</gene>
<reference evidence="3 4" key="1">
    <citation type="submission" date="2021-06" db="EMBL/GenBank/DDBJ databases">
        <authorList>
            <person name="Criscuolo A."/>
        </authorList>
    </citation>
    <scope>NUCLEOTIDE SEQUENCE [LARGE SCALE GENOMIC DNA]</scope>
    <source>
        <strain evidence="4">CIP 111802</strain>
    </source>
</reference>
<comment type="caution">
    <text evidence="3">The sequence shown here is derived from an EMBL/GenBank/DDBJ whole genome shotgun (WGS) entry which is preliminary data.</text>
</comment>